<organism evidence="2 3">
    <name type="scientific">Globodera rostochiensis</name>
    <name type="common">Golden nematode worm</name>
    <name type="synonym">Heterodera rostochiensis</name>
    <dbReference type="NCBI Taxonomy" id="31243"/>
    <lineage>
        <taxon>Eukaryota</taxon>
        <taxon>Metazoa</taxon>
        <taxon>Ecdysozoa</taxon>
        <taxon>Nematoda</taxon>
        <taxon>Chromadorea</taxon>
        <taxon>Rhabditida</taxon>
        <taxon>Tylenchina</taxon>
        <taxon>Tylenchomorpha</taxon>
        <taxon>Tylenchoidea</taxon>
        <taxon>Heteroderidae</taxon>
        <taxon>Heteroderinae</taxon>
        <taxon>Globodera</taxon>
    </lineage>
</organism>
<dbReference type="Proteomes" id="UP000887572">
    <property type="component" value="Unplaced"/>
</dbReference>
<dbReference type="AlphaFoldDB" id="A0A914HB05"/>
<protein>
    <submittedName>
        <fullName evidence="3">Uncharacterized protein</fullName>
    </submittedName>
</protein>
<evidence type="ECO:0000313" key="2">
    <source>
        <dbReference type="Proteomes" id="UP000887572"/>
    </source>
</evidence>
<proteinExistence type="predicted"/>
<keyword evidence="2" id="KW-1185">Reference proteome</keyword>
<sequence>MSTNFKIGIEKREAKRQKRKEERRSSGQRMNAAISVRKLAQPSTSIAMSAEAVFDGPIIQFLFKLFSRQLM</sequence>
<reference evidence="3" key="1">
    <citation type="submission" date="2022-11" db="UniProtKB">
        <authorList>
            <consortium name="WormBaseParasite"/>
        </authorList>
    </citation>
    <scope>IDENTIFICATION</scope>
</reference>
<accession>A0A914HB05</accession>
<feature type="region of interest" description="Disordered" evidence="1">
    <location>
        <begin position="1"/>
        <end position="31"/>
    </location>
</feature>
<dbReference type="WBParaSite" id="Gr19_v10_g15700.t1">
    <property type="protein sequence ID" value="Gr19_v10_g15700.t1"/>
    <property type="gene ID" value="Gr19_v10_g15700"/>
</dbReference>
<evidence type="ECO:0000256" key="1">
    <source>
        <dbReference type="SAM" id="MobiDB-lite"/>
    </source>
</evidence>
<evidence type="ECO:0000313" key="3">
    <source>
        <dbReference type="WBParaSite" id="Gr19_v10_g15700.t1"/>
    </source>
</evidence>
<feature type="compositionally biased region" description="Basic and acidic residues" evidence="1">
    <location>
        <begin position="8"/>
        <end position="25"/>
    </location>
</feature>
<name>A0A914HB05_GLORO</name>